<reference evidence="2" key="1">
    <citation type="submission" date="2016-11" db="UniProtKB">
        <authorList>
            <consortium name="WormBaseParasite"/>
        </authorList>
    </citation>
    <scope>IDENTIFICATION</scope>
</reference>
<protein>
    <submittedName>
        <fullName evidence="2">Uncharacterized protein</fullName>
    </submittedName>
</protein>
<sequence>MFGGGLAFAIELDIGKWGTKTHNWCFGESHLTDLSFLMNAYILLRWDTAFSLVSYNAPALILIDKQIKGGNYKTCEF</sequence>
<dbReference type="Proteomes" id="UP000095283">
    <property type="component" value="Unplaced"/>
</dbReference>
<dbReference type="AlphaFoldDB" id="A0A1I7WFD0"/>
<name>A0A1I7WFD0_HETBA</name>
<evidence type="ECO:0000313" key="1">
    <source>
        <dbReference type="Proteomes" id="UP000095283"/>
    </source>
</evidence>
<proteinExistence type="predicted"/>
<evidence type="ECO:0000313" key="2">
    <source>
        <dbReference type="WBParaSite" id="Hba_03688"/>
    </source>
</evidence>
<organism evidence="1 2">
    <name type="scientific">Heterorhabditis bacteriophora</name>
    <name type="common">Entomopathogenic nematode worm</name>
    <dbReference type="NCBI Taxonomy" id="37862"/>
    <lineage>
        <taxon>Eukaryota</taxon>
        <taxon>Metazoa</taxon>
        <taxon>Ecdysozoa</taxon>
        <taxon>Nematoda</taxon>
        <taxon>Chromadorea</taxon>
        <taxon>Rhabditida</taxon>
        <taxon>Rhabditina</taxon>
        <taxon>Rhabditomorpha</taxon>
        <taxon>Strongyloidea</taxon>
        <taxon>Heterorhabditidae</taxon>
        <taxon>Heterorhabditis</taxon>
    </lineage>
</organism>
<dbReference type="WBParaSite" id="Hba_03688">
    <property type="protein sequence ID" value="Hba_03688"/>
    <property type="gene ID" value="Hba_03688"/>
</dbReference>
<accession>A0A1I7WFD0</accession>
<keyword evidence="1" id="KW-1185">Reference proteome</keyword>